<dbReference type="HOGENOM" id="CLU_2158592_0_0_1"/>
<keyword evidence="2" id="KW-1185">Reference proteome</keyword>
<reference evidence="2" key="1">
    <citation type="journal article" date="2014" name="Proc. Natl. Acad. Sci. U.S.A.">
        <title>Extensive sampling of basidiomycete genomes demonstrates inadequacy of the white-rot/brown-rot paradigm for wood decay fungi.</title>
        <authorList>
            <person name="Riley R."/>
            <person name="Salamov A.A."/>
            <person name="Brown D.W."/>
            <person name="Nagy L.G."/>
            <person name="Floudas D."/>
            <person name="Held B.W."/>
            <person name="Levasseur A."/>
            <person name="Lombard V."/>
            <person name="Morin E."/>
            <person name="Otillar R."/>
            <person name="Lindquist E.A."/>
            <person name="Sun H."/>
            <person name="LaButti K.M."/>
            <person name="Schmutz J."/>
            <person name="Jabbour D."/>
            <person name="Luo H."/>
            <person name="Baker S.E."/>
            <person name="Pisabarro A.G."/>
            <person name="Walton J.D."/>
            <person name="Blanchette R.A."/>
            <person name="Henrissat B."/>
            <person name="Martin F."/>
            <person name="Cullen D."/>
            <person name="Hibbett D.S."/>
            <person name="Grigoriev I.V."/>
        </authorList>
    </citation>
    <scope>NUCLEOTIDE SEQUENCE [LARGE SCALE GENOMIC DNA]</scope>
    <source>
        <strain evidence="2">CBS 339.88</strain>
    </source>
</reference>
<evidence type="ECO:0000313" key="2">
    <source>
        <dbReference type="Proteomes" id="UP000027222"/>
    </source>
</evidence>
<organism evidence="1 2">
    <name type="scientific">Galerina marginata (strain CBS 339.88)</name>
    <dbReference type="NCBI Taxonomy" id="685588"/>
    <lineage>
        <taxon>Eukaryota</taxon>
        <taxon>Fungi</taxon>
        <taxon>Dikarya</taxon>
        <taxon>Basidiomycota</taxon>
        <taxon>Agaricomycotina</taxon>
        <taxon>Agaricomycetes</taxon>
        <taxon>Agaricomycetidae</taxon>
        <taxon>Agaricales</taxon>
        <taxon>Agaricineae</taxon>
        <taxon>Strophariaceae</taxon>
        <taxon>Galerina</taxon>
    </lineage>
</organism>
<evidence type="ECO:0000313" key="1">
    <source>
        <dbReference type="EMBL" id="KDR72132.1"/>
    </source>
</evidence>
<sequence>MSFDFRIRFLMASKTGRLKRRRVIREREVIDLTDDGDDVNVSRVLDVDLTLVDELISCPVCRERMKRPMTISVTRKPLSVFALGELTRFIWDHVDMHEGRLRIVVEGLNEEADWSRFFPPNQ</sequence>
<dbReference type="EMBL" id="KL142390">
    <property type="protein sequence ID" value="KDR72132.1"/>
    <property type="molecule type" value="Genomic_DNA"/>
</dbReference>
<gene>
    <name evidence="1" type="ORF">GALMADRAFT_213562</name>
</gene>
<name>A0A067SQ06_GALM3</name>
<dbReference type="Proteomes" id="UP000027222">
    <property type="component" value="Unassembled WGS sequence"/>
</dbReference>
<dbReference type="AlphaFoldDB" id="A0A067SQ06"/>
<proteinExistence type="predicted"/>
<accession>A0A067SQ06</accession>
<protein>
    <submittedName>
        <fullName evidence="1">Uncharacterized protein</fullName>
    </submittedName>
</protein>